<comment type="caution">
    <text evidence="3">The sequence shown here is derived from an EMBL/GenBank/DDBJ whole genome shotgun (WGS) entry which is preliminary data.</text>
</comment>
<dbReference type="PANTHER" id="PTHR21064">
    <property type="entry name" value="AMINOGLYCOSIDE PHOSPHOTRANSFERASE DOMAIN-CONTAINING PROTEIN-RELATED"/>
    <property type="match status" value="1"/>
</dbReference>
<proteinExistence type="inferred from homology"/>
<dbReference type="PANTHER" id="PTHR21064:SF6">
    <property type="entry name" value="AMINOGLYCOSIDE PHOSPHOTRANSFERASE DOMAIN-CONTAINING PROTEIN"/>
    <property type="match status" value="1"/>
</dbReference>
<dbReference type="InterPro" id="IPR011009">
    <property type="entry name" value="Kinase-like_dom_sf"/>
</dbReference>
<dbReference type="InterPro" id="IPR050249">
    <property type="entry name" value="Pseudomonas-type_ThrB"/>
</dbReference>
<keyword evidence="4" id="KW-1185">Reference proteome</keyword>
<dbReference type="Pfam" id="PF01636">
    <property type="entry name" value="APH"/>
    <property type="match status" value="1"/>
</dbReference>
<accession>A0ABQ2D0S7</accession>
<evidence type="ECO:0000256" key="1">
    <source>
        <dbReference type="ARBA" id="ARBA00038240"/>
    </source>
</evidence>
<organism evidence="3 4">
    <name type="scientific">Deinococcus roseus</name>
    <dbReference type="NCBI Taxonomy" id="392414"/>
    <lineage>
        <taxon>Bacteria</taxon>
        <taxon>Thermotogati</taxon>
        <taxon>Deinococcota</taxon>
        <taxon>Deinococci</taxon>
        <taxon>Deinococcales</taxon>
        <taxon>Deinococcaceae</taxon>
        <taxon>Deinococcus</taxon>
    </lineage>
</organism>
<dbReference type="Gene3D" id="3.90.1200.10">
    <property type="match status" value="1"/>
</dbReference>
<evidence type="ECO:0000259" key="2">
    <source>
        <dbReference type="Pfam" id="PF01636"/>
    </source>
</evidence>
<protein>
    <recommendedName>
        <fullName evidence="2">Aminoglycoside phosphotransferase domain-containing protein</fullName>
    </recommendedName>
</protein>
<dbReference type="Proteomes" id="UP000632222">
    <property type="component" value="Unassembled WGS sequence"/>
</dbReference>
<gene>
    <name evidence="3" type="ORF">GCM10008938_27090</name>
</gene>
<dbReference type="RefSeq" id="WP_189003228.1">
    <property type="nucleotide sequence ID" value="NZ_BMOD01000009.1"/>
</dbReference>
<name>A0ABQ2D0S7_9DEIO</name>
<feature type="domain" description="Aminoglycoside phosphotransferase" evidence="2">
    <location>
        <begin position="39"/>
        <end position="275"/>
    </location>
</feature>
<dbReference type="InterPro" id="IPR002575">
    <property type="entry name" value="Aminoglycoside_PTrfase"/>
</dbReference>
<evidence type="ECO:0000313" key="3">
    <source>
        <dbReference type="EMBL" id="GGJ39587.1"/>
    </source>
</evidence>
<dbReference type="Gene3D" id="3.30.200.20">
    <property type="entry name" value="Phosphorylase Kinase, domain 1"/>
    <property type="match status" value="1"/>
</dbReference>
<comment type="similarity">
    <text evidence="1">Belongs to the pseudomonas-type ThrB family.</text>
</comment>
<reference evidence="4" key="1">
    <citation type="journal article" date="2019" name="Int. J. Syst. Evol. Microbiol.">
        <title>The Global Catalogue of Microorganisms (GCM) 10K type strain sequencing project: providing services to taxonomists for standard genome sequencing and annotation.</title>
        <authorList>
            <consortium name="The Broad Institute Genomics Platform"/>
            <consortium name="The Broad Institute Genome Sequencing Center for Infectious Disease"/>
            <person name="Wu L."/>
            <person name="Ma J."/>
        </authorList>
    </citation>
    <scope>NUCLEOTIDE SEQUENCE [LARGE SCALE GENOMIC DNA]</scope>
    <source>
        <strain evidence="4">JCM 14370</strain>
    </source>
</reference>
<evidence type="ECO:0000313" key="4">
    <source>
        <dbReference type="Proteomes" id="UP000632222"/>
    </source>
</evidence>
<dbReference type="EMBL" id="BMOD01000009">
    <property type="protein sequence ID" value="GGJ39587.1"/>
    <property type="molecule type" value="Genomic_DNA"/>
</dbReference>
<dbReference type="SUPFAM" id="SSF56112">
    <property type="entry name" value="Protein kinase-like (PK-like)"/>
    <property type="match status" value="1"/>
</dbReference>
<sequence>MNFFPVQSSLLDAHALQRLVEQEHDLPFPISCVLYLQGDNDTYQIRAADQTHYLRVYTHNKDPEHHLRIATEIDLLEIAHAAGVPVARALSRKDGSYLHLLNAPEGIRVAVLFEGVPGVAPGKNLTAEQAQLYGQAVGELHRAWNVDQVLPLPIYDAVPVVEEPIKLLTSYLQQRPEDLDFLQEVADRVSIQISTLPDHGAAYGVIHGDLHKTNVLFTPENQLSLIDFTTVGYGWRAHEVAVMLWSTALVGDFEPRPFPAVFQAYLQGYESVRPLDDKEKAALPLLAAGQHLWIMGVEVALVQSGRWDTHWVTTDGWLDQWIGKLRHWMALHP</sequence>